<accession>A0A381RVU6</accession>
<dbReference type="AlphaFoldDB" id="A0A381RVU6"/>
<gene>
    <name evidence="7" type="ORF">METZ01_LOCUS48834</name>
</gene>
<name>A0A381RVU6_9ZZZZ</name>
<evidence type="ECO:0000256" key="3">
    <source>
        <dbReference type="ARBA" id="ARBA00022643"/>
    </source>
</evidence>
<dbReference type="InterPro" id="IPR012349">
    <property type="entry name" value="Split_barrel_FMN-bd"/>
</dbReference>
<reference evidence="7" key="1">
    <citation type="submission" date="2018-05" db="EMBL/GenBank/DDBJ databases">
        <authorList>
            <person name="Lanie J.A."/>
            <person name="Ng W.-L."/>
            <person name="Kazmierczak K.M."/>
            <person name="Andrzejewski T.M."/>
            <person name="Davidsen T.M."/>
            <person name="Wayne K.J."/>
            <person name="Tettelin H."/>
            <person name="Glass J.I."/>
            <person name="Rusch D."/>
            <person name="Podicherti R."/>
            <person name="Tsui H.-C.T."/>
            <person name="Winkler M.E."/>
        </authorList>
    </citation>
    <scope>NUCLEOTIDE SEQUENCE</scope>
</reference>
<feature type="domain" description="Pyridoxine 5'-phosphate oxidase dimerisation C-terminal" evidence="6">
    <location>
        <begin position="126"/>
        <end position="166"/>
    </location>
</feature>
<dbReference type="GO" id="GO:0010181">
    <property type="term" value="F:FMN binding"/>
    <property type="evidence" value="ECO:0007669"/>
    <property type="project" value="InterPro"/>
</dbReference>
<proteinExistence type="predicted"/>
<evidence type="ECO:0008006" key="8">
    <source>
        <dbReference type="Google" id="ProtNLM"/>
    </source>
</evidence>
<dbReference type="Gene3D" id="2.30.110.10">
    <property type="entry name" value="Electron Transport, Fmn-binding Protein, Chain A"/>
    <property type="match status" value="1"/>
</dbReference>
<organism evidence="7">
    <name type="scientific">marine metagenome</name>
    <dbReference type="NCBI Taxonomy" id="408172"/>
    <lineage>
        <taxon>unclassified sequences</taxon>
        <taxon>metagenomes</taxon>
        <taxon>ecological metagenomes</taxon>
    </lineage>
</organism>
<dbReference type="NCBIfam" id="TIGR00558">
    <property type="entry name" value="pdxH"/>
    <property type="match status" value="1"/>
</dbReference>
<protein>
    <recommendedName>
        <fullName evidence="8">Pyridoxamine 5'-phosphate oxidase</fullName>
    </recommendedName>
</protein>
<keyword evidence="3" id="KW-0288">FMN</keyword>
<dbReference type="Pfam" id="PF10590">
    <property type="entry name" value="PNP_phzG_C"/>
    <property type="match status" value="1"/>
</dbReference>
<feature type="domain" description="Pyridoxamine 5'-phosphate oxidase N-terminal" evidence="5">
    <location>
        <begin position="1"/>
        <end position="104"/>
    </location>
</feature>
<dbReference type="EMBL" id="UINC01002371">
    <property type="protein sequence ID" value="SUZ95980.1"/>
    <property type="molecule type" value="Genomic_DNA"/>
</dbReference>
<dbReference type="SUPFAM" id="SSF50475">
    <property type="entry name" value="FMN-binding split barrel"/>
    <property type="match status" value="1"/>
</dbReference>
<comment type="cofactor">
    <cofactor evidence="1">
        <name>FMN</name>
        <dbReference type="ChEBI" id="CHEBI:58210"/>
    </cofactor>
</comment>
<dbReference type="GO" id="GO:0004733">
    <property type="term" value="F:pyridoxamine phosphate oxidase activity"/>
    <property type="evidence" value="ECO:0007669"/>
    <property type="project" value="InterPro"/>
</dbReference>
<evidence type="ECO:0000256" key="2">
    <source>
        <dbReference type="ARBA" id="ARBA00022630"/>
    </source>
</evidence>
<dbReference type="NCBIfam" id="NF004231">
    <property type="entry name" value="PRK05679.1"/>
    <property type="match status" value="1"/>
</dbReference>
<dbReference type="InterPro" id="IPR011576">
    <property type="entry name" value="Pyridox_Oxase_N"/>
</dbReference>
<dbReference type="PANTHER" id="PTHR10851">
    <property type="entry name" value="PYRIDOXINE-5-PHOSPHATE OXIDASE"/>
    <property type="match status" value="1"/>
</dbReference>
<dbReference type="InterPro" id="IPR019576">
    <property type="entry name" value="Pyridoxamine_oxidase_dimer_C"/>
</dbReference>
<dbReference type="InterPro" id="IPR000659">
    <property type="entry name" value="Pyridox_Oxase"/>
</dbReference>
<sequence>MTVSTVDKNNSPSSRMVLLKEIKDRSLIFFTNYKSKKGQDIDDNPNICASFYWPPLERQVILKGIAKKCSENYSEAYFKSRPFKSQVSAIISNQSQIISSYDELLKRYDKFLEENKNSDLKKPTYWGGVEIFIEEIEFWQGRENRLHNRVVCSFINNKWETKLLSP</sequence>
<evidence type="ECO:0000256" key="4">
    <source>
        <dbReference type="ARBA" id="ARBA00023002"/>
    </source>
</evidence>
<keyword evidence="4" id="KW-0560">Oxidoreductase</keyword>
<evidence type="ECO:0000259" key="5">
    <source>
        <dbReference type="Pfam" id="PF01243"/>
    </source>
</evidence>
<dbReference type="PROSITE" id="PS01064">
    <property type="entry name" value="PYRIDOX_OXIDASE"/>
    <property type="match status" value="1"/>
</dbReference>
<dbReference type="InterPro" id="IPR019740">
    <property type="entry name" value="Pyridox_Oxase_CS"/>
</dbReference>
<evidence type="ECO:0000256" key="1">
    <source>
        <dbReference type="ARBA" id="ARBA00001917"/>
    </source>
</evidence>
<keyword evidence="2" id="KW-0285">Flavoprotein</keyword>
<dbReference type="PIRSF" id="PIRSF000190">
    <property type="entry name" value="Pyd_amn-ph_oxd"/>
    <property type="match status" value="1"/>
</dbReference>
<dbReference type="PANTHER" id="PTHR10851:SF0">
    <property type="entry name" value="PYRIDOXINE-5'-PHOSPHATE OXIDASE"/>
    <property type="match status" value="1"/>
</dbReference>
<dbReference type="GO" id="GO:0008615">
    <property type="term" value="P:pyridoxine biosynthetic process"/>
    <property type="evidence" value="ECO:0007669"/>
    <property type="project" value="InterPro"/>
</dbReference>
<evidence type="ECO:0000313" key="7">
    <source>
        <dbReference type="EMBL" id="SUZ95980.1"/>
    </source>
</evidence>
<evidence type="ECO:0000259" key="6">
    <source>
        <dbReference type="Pfam" id="PF10590"/>
    </source>
</evidence>
<dbReference type="Pfam" id="PF01243">
    <property type="entry name" value="PNPOx_N"/>
    <property type="match status" value="1"/>
</dbReference>